<feature type="region of interest" description="Disordered" evidence="1">
    <location>
        <begin position="268"/>
        <end position="291"/>
    </location>
</feature>
<comment type="caution">
    <text evidence="2">The sequence shown here is derived from an EMBL/GenBank/DDBJ whole genome shotgun (WGS) entry which is preliminary data.</text>
</comment>
<proteinExistence type="predicted"/>
<accession>A0AAN9THS8</accession>
<reference evidence="2 3" key="1">
    <citation type="submission" date="2024-03" db="EMBL/GenBank/DDBJ databases">
        <title>Adaptation during the transition from Ophiocordyceps entomopathogen to insect associate is accompanied by gene loss and intensified selection.</title>
        <authorList>
            <person name="Ward C.M."/>
            <person name="Onetto C.A."/>
            <person name="Borneman A.R."/>
        </authorList>
    </citation>
    <scope>NUCLEOTIDE SEQUENCE [LARGE SCALE GENOMIC DNA]</scope>
    <source>
        <strain evidence="2">AWRI1</strain>
        <tissue evidence="2">Single Adult Female</tissue>
    </source>
</reference>
<sequence>MRRNGLLENEIKARPSRPTAIPKGALFAPAAAIKHRIGGRVVVYRAAAFATCDCRRNQLTTDRPTDRPTDRMKNDLNSVSHPIMRSPPIRSAIYNRRVADFFKKASRVRVLFQNIRHYLSCAYYTARIEVPEFHLAAHFAKYERSSICQHRSFQYGTAILPICAYSYKRARRASMDVDEARNMPHLAYLRFRLFRSNSSALKLRCAEKASARNGPLVLVSSSVRGEKDMQLRGYRAELTNRTTFAYSLAASGGPTLFNFPHPSTVAFRPQKDDSGSLTMPLRVPSHKGRAV</sequence>
<evidence type="ECO:0000256" key="1">
    <source>
        <dbReference type="SAM" id="MobiDB-lite"/>
    </source>
</evidence>
<dbReference type="EMBL" id="JBBCAQ010000020">
    <property type="protein sequence ID" value="KAK7592768.1"/>
    <property type="molecule type" value="Genomic_DNA"/>
</dbReference>
<organism evidence="2 3">
    <name type="scientific">Parthenolecanium corni</name>
    <dbReference type="NCBI Taxonomy" id="536013"/>
    <lineage>
        <taxon>Eukaryota</taxon>
        <taxon>Metazoa</taxon>
        <taxon>Ecdysozoa</taxon>
        <taxon>Arthropoda</taxon>
        <taxon>Hexapoda</taxon>
        <taxon>Insecta</taxon>
        <taxon>Pterygota</taxon>
        <taxon>Neoptera</taxon>
        <taxon>Paraneoptera</taxon>
        <taxon>Hemiptera</taxon>
        <taxon>Sternorrhyncha</taxon>
        <taxon>Coccoidea</taxon>
        <taxon>Coccidae</taxon>
        <taxon>Parthenolecanium</taxon>
    </lineage>
</organism>
<evidence type="ECO:0000313" key="3">
    <source>
        <dbReference type="Proteomes" id="UP001367676"/>
    </source>
</evidence>
<protein>
    <submittedName>
        <fullName evidence="2">Uncharacterized protein</fullName>
    </submittedName>
</protein>
<dbReference type="AlphaFoldDB" id="A0AAN9THS8"/>
<name>A0AAN9THS8_9HEMI</name>
<dbReference type="Proteomes" id="UP001367676">
    <property type="component" value="Unassembled WGS sequence"/>
</dbReference>
<feature type="region of interest" description="Disordered" evidence="1">
    <location>
        <begin position="59"/>
        <end position="80"/>
    </location>
</feature>
<evidence type="ECO:0000313" key="2">
    <source>
        <dbReference type="EMBL" id="KAK7592768.1"/>
    </source>
</evidence>
<gene>
    <name evidence="2" type="ORF">V9T40_007520</name>
</gene>
<keyword evidence="3" id="KW-1185">Reference proteome</keyword>
<feature type="compositionally biased region" description="Basic and acidic residues" evidence="1">
    <location>
        <begin position="63"/>
        <end position="74"/>
    </location>
</feature>